<protein>
    <recommendedName>
        <fullName evidence="4">DUF2568 domain-containing protein</fullName>
    </recommendedName>
</protein>
<evidence type="ECO:0000256" key="1">
    <source>
        <dbReference type="SAM" id="Phobius"/>
    </source>
</evidence>
<reference evidence="3" key="1">
    <citation type="submission" date="2016-10" db="EMBL/GenBank/DDBJ databases">
        <authorList>
            <person name="Varghese N."/>
            <person name="Submissions S."/>
        </authorList>
    </citation>
    <scope>NUCLEOTIDE SEQUENCE [LARGE SCALE GENOMIC DNA]</scope>
    <source>
        <strain evidence="3">CGMCC 4.3147</strain>
    </source>
</reference>
<dbReference type="EMBL" id="FNGF01000001">
    <property type="protein sequence ID" value="SDK61791.1"/>
    <property type="molecule type" value="Genomic_DNA"/>
</dbReference>
<keyword evidence="1" id="KW-1133">Transmembrane helix</keyword>
<organism evidence="2 3">
    <name type="scientific">Glycomyces sambucus</name>
    <dbReference type="NCBI Taxonomy" id="380244"/>
    <lineage>
        <taxon>Bacteria</taxon>
        <taxon>Bacillati</taxon>
        <taxon>Actinomycetota</taxon>
        <taxon>Actinomycetes</taxon>
        <taxon>Glycomycetales</taxon>
        <taxon>Glycomycetaceae</taxon>
        <taxon>Glycomyces</taxon>
    </lineage>
</organism>
<keyword evidence="1" id="KW-0472">Membrane</keyword>
<gene>
    <name evidence="2" type="ORF">SAMN05216298_0818</name>
</gene>
<dbReference type="InterPro" id="IPR021214">
    <property type="entry name" value="DUF2568"/>
</dbReference>
<keyword evidence="1" id="KW-0812">Transmembrane</keyword>
<evidence type="ECO:0008006" key="4">
    <source>
        <dbReference type="Google" id="ProtNLM"/>
    </source>
</evidence>
<name>A0A1G9DD23_9ACTN</name>
<dbReference type="Pfam" id="PF10823">
    <property type="entry name" value="DUF2568"/>
    <property type="match status" value="1"/>
</dbReference>
<dbReference type="AlphaFoldDB" id="A0A1G9DD23"/>
<keyword evidence="3" id="KW-1185">Reference proteome</keyword>
<dbReference type="STRING" id="380244.SAMN05216298_0818"/>
<dbReference type="Proteomes" id="UP000198662">
    <property type="component" value="Unassembled WGS sequence"/>
</dbReference>
<accession>A0A1G9DD23</accession>
<feature type="transmembrane region" description="Helical" evidence="1">
    <location>
        <begin position="23"/>
        <end position="47"/>
    </location>
</feature>
<feature type="transmembrane region" description="Helical" evidence="1">
    <location>
        <begin position="53"/>
        <end position="74"/>
    </location>
</feature>
<feature type="transmembrane region" description="Helical" evidence="1">
    <location>
        <begin position="110"/>
        <end position="129"/>
    </location>
</feature>
<proteinExistence type="predicted"/>
<feature type="transmembrane region" description="Helical" evidence="1">
    <location>
        <begin position="86"/>
        <end position="104"/>
    </location>
</feature>
<evidence type="ECO:0000313" key="3">
    <source>
        <dbReference type="Proteomes" id="UP000198662"/>
    </source>
</evidence>
<evidence type="ECO:0000313" key="2">
    <source>
        <dbReference type="EMBL" id="SDK61791.1"/>
    </source>
</evidence>
<sequence>MTQVNPPQFRPEWERYSGVLRNLVMANSFLALVLELALFVFVAWWALALDHALWTRLLVAVAAVGALVALWGAFAAPKARVPLPTAGTIAVKAVAFGAGALALWGLDLPAAAIAFAVLAAANTAAVTYFRRDRAA</sequence>
<dbReference type="RefSeq" id="WP_218126184.1">
    <property type="nucleotide sequence ID" value="NZ_FNGF01000001.1"/>
</dbReference>